<keyword evidence="2" id="KW-1185">Reference proteome</keyword>
<organism evidence="1 2">
    <name type="scientific">Chryseosolibacter histidini</name>
    <dbReference type="NCBI Taxonomy" id="2782349"/>
    <lineage>
        <taxon>Bacteria</taxon>
        <taxon>Pseudomonadati</taxon>
        <taxon>Bacteroidota</taxon>
        <taxon>Cytophagia</taxon>
        <taxon>Cytophagales</taxon>
        <taxon>Chryseotaleaceae</taxon>
        <taxon>Chryseosolibacter</taxon>
    </lineage>
</organism>
<dbReference type="EMBL" id="JAHESF010000058">
    <property type="protein sequence ID" value="MBT1701151.1"/>
    <property type="molecule type" value="Genomic_DNA"/>
</dbReference>
<dbReference type="AlphaFoldDB" id="A0AAP2GM53"/>
<reference evidence="1 2" key="1">
    <citation type="submission" date="2021-05" db="EMBL/GenBank/DDBJ databases">
        <title>A Polyphasic approach of four new species of the genus Ohtaekwangia: Ohtaekwangia histidinii sp. nov., Ohtaekwangia cretensis sp. nov., Ohtaekwangia indiensis sp. nov., Ohtaekwangia reichenbachii sp. nov. from diverse environment.</title>
        <authorList>
            <person name="Octaviana S."/>
        </authorList>
    </citation>
    <scope>NUCLEOTIDE SEQUENCE [LARGE SCALE GENOMIC DNA]</scope>
    <source>
        <strain evidence="1 2">PWU4</strain>
    </source>
</reference>
<dbReference type="Proteomes" id="UP001319200">
    <property type="component" value="Unassembled WGS sequence"/>
</dbReference>
<name>A0AAP2GM53_9BACT</name>
<comment type="caution">
    <text evidence="1">The sequence shown here is derived from an EMBL/GenBank/DDBJ whole genome shotgun (WGS) entry which is preliminary data.</text>
</comment>
<accession>A0AAP2GM53</accession>
<protein>
    <submittedName>
        <fullName evidence="1">DUF2480 family protein</fullName>
    </submittedName>
</protein>
<evidence type="ECO:0000313" key="1">
    <source>
        <dbReference type="EMBL" id="MBT1701151.1"/>
    </source>
</evidence>
<dbReference type="RefSeq" id="WP_254169837.1">
    <property type="nucleotide sequence ID" value="NZ_JAHESF010000058.1"/>
</dbReference>
<proteinExistence type="predicted"/>
<dbReference type="Pfam" id="PF10652">
    <property type="entry name" value="DUF2480"/>
    <property type="match status" value="1"/>
</dbReference>
<evidence type="ECO:0000313" key="2">
    <source>
        <dbReference type="Proteomes" id="UP001319200"/>
    </source>
</evidence>
<sequence>METEKEIVNRVASSSLVTFDLEEYYQPGERVLIDISDQLFQGLILREKDFRNFIRATDWSQYKNKFVAITCSADAIIPNWAYMLLTSALQPFAKTIVFGTLEDLETKIFFEQLSKIDWQQFSDKKIVVKGCSKVNVPAAVYVEATRLLMPCASSIMFGEPCSTVPVYKKPKA</sequence>
<gene>
    <name evidence="1" type="ORF">KK083_29940</name>
</gene>
<dbReference type="InterPro" id="IPR018914">
    <property type="entry name" value="DUF2480"/>
</dbReference>